<dbReference type="Proteomes" id="UP000275408">
    <property type="component" value="Unassembled WGS sequence"/>
</dbReference>
<evidence type="ECO:0000256" key="5">
    <source>
        <dbReference type="ARBA" id="ARBA00019863"/>
    </source>
</evidence>
<feature type="domain" description="Mitochondria-eating protein C-terminal" evidence="14">
    <location>
        <begin position="521"/>
        <end position="721"/>
    </location>
</feature>
<feature type="compositionally biased region" description="Basic and acidic residues" evidence="13">
    <location>
        <begin position="435"/>
        <end position="444"/>
    </location>
</feature>
<evidence type="ECO:0000256" key="8">
    <source>
        <dbReference type="ARBA" id="ARBA00023054"/>
    </source>
</evidence>
<dbReference type="GO" id="GO:0008289">
    <property type="term" value="F:lipid binding"/>
    <property type="evidence" value="ECO:0007669"/>
    <property type="project" value="UniProtKB-KW"/>
</dbReference>
<feature type="compositionally biased region" description="Polar residues" evidence="13">
    <location>
        <begin position="425"/>
        <end position="434"/>
    </location>
</feature>
<keyword evidence="6" id="KW-0963">Cytoplasm</keyword>
<organism evidence="15 16">
    <name type="scientific">Pocillopora damicornis</name>
    <name type="common">Cauliflower coral</name>
    <name type="synonym">Millepora damicornis</name>
    <dbReference type="NCBI Taxonomy" id="46731"/>
    <lineage>
        <taxon>Eukaryota</taxon>
        <taxon>Metazoa</taxon>
        <taxon>Cnidaria</taxon>
        <taxon>Anthozoa</taxon>
        <taxon>Hexacorallia</taxon>
        <taxon>Scleractinia</taxon>
        <taxon>Astrocoeniina</taxon>
        <taxon>Pocilloporidae</taxon>
        <taxon>Pocillopora</taxon>
    </lineage>
</organism>
<accession>A0A3M6UND6</accession>
<comment type="caution">
    <text evidence="15">The sequence shown here is derived from an EMBL/GenBank/DDBJ whole genome shotgun (WGS) entry which is preliminary data.</text>
</comment>
<dbReference type="GO" id="GO:0035695">
    <property type="term" value="P:mitophagy by internal vacuole formation"/>
    <property type="evidence" value="ECO:0007669"/>
    <property type="project" value="TreeGrafter"/>
</dbReference>
<protein>
    <recommendedName>
        <fullName evidence="5">Mitochondria-eating protein</fullName>
    </recommendedName>
    <alternativeName>
        <fullName evidence="12">Spermatogenesis-associated protein 18</fullName>
    </alternativeName>
</protein>
<dbReference type="InterPro" id="IPR031981">
    <property type="entry name" value="MIEAP_C"/>
</dbReference>
<evidence type="ECO:0000256" key="2">
    <source>
        <dbReference type="ARBA" id="ARBA00004305"/>
    </source>
</evidence>
<evidence type="ECO:0000256" key="1">
    <source>
        <dbReference type="ARBA" id="ARBA00004294"/>
    </source>
</evidence>
<dbReference type="Pfam" id="PF16026">
    <property type="entry name" value="MIEAP"/>
    <property type="match status" value="1"/>
</dbReference>
<proteinExistence type="inferred from homology"/>
<sequence length="721" mass="82471">MSKTRTGLTPTRSDSRHGRSNSFPDKMMADSLEPPTKPSQKRRSFDATASTAAQDPLQDGKILVLKVIGKVNLRIERKDYQELIRIVNQIPGDVLVLIMDNLSIDSLYADIPSSLGSLEALFTKIFYDRQGRLPDHELCGDDFIHHLVRYFVDLLKYNNQTFASARSREHIRNIFNICTQMDGSLYQRLVQRAEQFSKALSGFSEHALVEAIKRSSATYHMKMEEALKAELERAVSHYNSALRKLSDVSSKATRNNSEFSSVVAANSQADMDEKTSQYMRKLSGQTIEDRLVFNQSLLNAVQVNSRDKLLIHVLIEKLEVRINHDKEVLQLLSQLRKEFKVSRDERVLPLLERFHHGHRLVLQLLDESFKGVVKEDGEKPDIPTITRTLASGAESGDVSAVEEGCSSDTDVFDTVTQLDDETEFSALSSPCSSNETDHEQKEESTQSNFLPQKVSTQEPIDEQSGLLKQLQDKQKELEAAQEMVRNLSKREKTLIERLQDQAQRQLKKGGKFEDLSTGECRPSVLVERYDNLYTQTRLDAMDELDEVESLEKLDENSDIKNKILFSVIVVAFRAVQHALTEKQHKLKKLLDIPDEKTKEEFALDIQDHINDYFRTTGARLKIDSIKREVSKQLWGTLYDFPELQNCPKLREYMDECVRLSWMMAVQIPPMIIEYEATEFSEKLHGRFMTSDMTSVAIKYHIWPTLIDSQSGHVLYRGIVVT</sequence>
<reference evidence="15 16" key="1">
    <citation type="journal article" date="2018" name="Sci. Rep.">
        <title>Comparative analysis of the Pocillopora damicornis genome highlights role of immune system in coral evolution.</title>
        <authorList>
            <person name="Cunning R."/>
            <person name="Bay R.A."/>
            <person name="Gillette P."/>
            <person name="Baker A.C."/>
            <person name="Traylor-Knowles N."/>
        </authorList>
    </citation>
    <scope>NUCLEOTIDE SEQUENCE [LARGE SCALE GENOMIC DNA]</scope>
    <source>
        <strain evidence="15">RSMAS</strain>
        <tissue evidence="15">Whole animal</tissue>
    </source>
</reference>
<keyword evidence="10" id="KW-0496">Mitochondrion</keyword>
<name>A0A3M6UND6_POCDA</name>
<keyword evidence="7" id="KW-1000">Mitochondrion outer membrane</keyword>
<evidence type="ECO:0000256" key="13">
    <source>
        <dbReference type="SAM" id="MobiDB-lite"/>
    </source>
</evidence>
<dbReference type="GO" id="GO:0005759">
    <property type="term" value="C:mitochondrial matrix"/>
    <property type="evidence" value="ECO:0007669"/>
    <property type="project" value="UniProtKB-SubCell"/>
</dbReference>
<feature type="compositionally biased region" description="Polar residues" evidence="13">
    <location>
        <begin position="1"/>
        <end position="12"/>
    </location>
</feature>
<comment type="subcellular location">
    <subcellularLocation>
        <location evidence="3">Cytoplasm</location>
    </subcellularLocation>
    <subcellularLocation>
        <location evidence="2">Mitochondrion matrix</location>
    </subcellularLocation>
    <subcellularLocation>
        <location evidence="1">Mitochondrion outer membrane</location>
    </subcellularLocation>
</comment>
<evidence type="ECO:0000256" key="11">
    <source>
        <dbReference type="ARBA" id="ARBA00023136"/>
    </source>
</evidence>
<evidence type="ECO:0000256" key="10">
    <source>
        <dbReference type="ARBA" id="ARBA00023128"/>
    </source>
</evidence>
<evidence type="ECO:0000313" key="15">
    <source>
        <dbReference type="EMBL" id="RMX55131.1"/>
    </source>
</evidence>
<dbReference type="GO" id="GO:0035694">
    <property type="term" value="P:mitochondrial protein catabolic process"/>
    <property type="evidence" value="ECO:0007669"/>
    <property type="project" value="InterPro"/>
</dbReference>
<dbReference type="GO" id="GO:0005741">
    <property type="term" value="C:mitochondrial outer membrane"/>
    <property type="evidence" value="ECO:0007669"/>
    <property type="project" value="UniProtKB-SubCell"/>
</dbReference>
<feature type="region of interest" description="Disordered" evidence="13">
    <location>
        <begin position="425"/>
        <end position="461"/>
    </location>
</feature>
<evidence type="ECO:0000256" key="12">
    <source>
        <dbReference type="ARBA" id="ARBA00032687"/>
    </source>
</evidence>
<dbReference type="PANTHER" id="PTHR21771:SF1">
    <property type="entry name" value="MITOCHONDRIA-EATING PROTEIN"/>
    <property type="match status" value="1"/>
</dbReference>
<evidence type="ECO:0000259" key="14">
    <source>
        <dbReference type="Pfam" id="PF16026"/>
    </source>
</evidence>
<evidence type="ECO:0000256" key="6">
    <source>
        <dbReference type="ARBA" id="ARBA00022490"/>
    </source>
</evidence>
<feature type="compositionally biased region" description="Polar residues" evidence="13">
    <location>
        <begin position="445"/>
        <end position="458"/>
    </location>
</feature>
<evidence type="ECO:0000256" key="9">
    <source>
        <dbReference type="ARBA" id="ARBA00023121"/>
    </source>
</evidence>
<gene>
    <name evidence="15" type="ORF">pdam_00007423</name>
</gene>
<evidence type="ECO:0000256" key="4">
    <source>
        <dbReference type="ARBA" id="ARBA00008233"/>
    </source>
</evidence>
<evidence type="ECO:0000256" key="7">
    <source>
        <dbReference type="ARBA" id="ARBA00022787"/>
    </source>
</evidence>
<keyword evidence="11" id="KW-0472">Membrane</keyword>
<dbReference type="PANTHER" id="PTHR21771">
    <property type="entry name" value="MITOCHONDRIA-EATING PROTEIN-RELATED"/>
    <property type="match status" value="1"/>
</dbReference>
<dbReference type="InterPro" id="IPR026169">
    <property type="entry name" value="MIEAP"/>
</dbReference>
<keyword evidence="9" id="KW-0446">Lipid-binding</keyword>
<dbReference type="OMA" id="RYSAGCQ"/>
<evidence type="ECO:0000313" key="16">
    <source>
        <dbReference type="Proteomes" id="UP000275408"/>
    </source>
</evidence>
<dbReference type="EMBL" id="RCHS01001119">
    <property type="protein sequence ID" value="RMX55131.1"/>
    <property type="molecule type" value="Genomic_DNA"/>
</dbReference>
<dbReference type="OrthoDB" id="6047381at2759"/>
<keyword evidence="8" id="KW-0175">Coiled coil</keyword>
<dbReference type="AlphaFoldDB" id="A0A3M6UND6"/>
<comment type="similarity">
    <text evidence="4">Belongs to the MIEAP family.</text>
</comment>
<keyword evidence="16" id="KW-1185">Reference proteome</keyword>
<feature type="region of interest" description="Disordered" evidence="13">
    <location>
        <begin position="1"/>
        <end position="52"/>
    </location>
</feature>
<evidence type="ECO:0000256" key="3">
    <source>
        <dbReference type="ARBA" id="ARBA00004496"/>
    </source>
</evidence>